<evidence type="ECO:0000256" key="2">
    <source>
        <dbReference type="ARBA" id="ARBA00022676"/>
    </source>
</evidence>
<comment type="caution">
    <text evidence="5">The sequence shown here is derived from an EMBL/GenBank/DDBJ whole genome shotgun (WGS) entry which is preliminary data.</text>
</comment>
<dbReference type="AlphaFoldDB" id="A0A317MPU7"/>
<evidence type="ECO:0000256" key="1">
    <source>
        <dbReference type="ARBA" id="ARBA00006739"/>
    </source>
</evidence>
<evidence type="ECO:0000256" key="4">
    <source>
        <dbReference type="SAM" id="Phobius"/>
    </source>
</evidence>
<protein>
    <submittedName>
        <fullName evidence="5">GT2 family glycosyltransferase</fullName>
    </submittedName>
</protein>
<evidence type="ECO:0000313" key="6">
    <source>
        <dbReference type="Proteomes" id="UP000246569"/>
    </source>
</evidence>
<gene>
    <name evidence="5" type="ORF">C7443_1176</name>
</gene>
<reference evidence="5 6" key="1">
    <citation type="submission" date="2018-05" db="EMBL/GenBank/DDBJ databases">
        <title>Genomic Encyclopedia of Type Strains, Phase IV (KMG-IV): sequencing the most valuable type-strain genomes for metagenomic binning, comparative biology and taxonomic classification.</title>
        <authorList>
            <person name="Goeker M."/>
        </authorList>
    </citation>
    <scope>NUCLEOTIDE SEQUENCE [LARGE SCALE GENOMIC DNA]</scope>
    <source>
        <strain evidence="5 6">DSM 23606</strain>
    </source>
</reference>
<dbReference type="GO" id="GO:0016757">
    <property type="term" value="F:glycosyltransferase activity"/>
    <property type="evidence" value="ECO:0007669"/>
    <property type="project" value="UniProtKB-KW"/>
</dbReference>
<dbReference type="InterPro" id="IPR029044">
    <property type="entry name" value="Nucleotide-diphossugar_trans"/>
</dbReference>
<evidence type="ECO:0000256" key="3">
    <source>
        <dbReference type="ARBA" id="ARBA00022679"/>
    </source>
</evidence>
<keyword evidence="3 5" id="KW-0808">Transferase</keyword>
<dbReference type="SUPFAM" id="SSF53448">
    <property type="entry name" value="Nucleotide-diphospho-sugar transferases"/>
    <property type="match status" value="1"/>
</dbReference>
<name>A0A317MPU7_9GAMM</name>
<dbReference type="EMBL" id="QGTJ01000017">
    <property type="protein sequence ID" value="PWV58446.1"/>
    <property type="molecule type" value="Genomic_DNA"/>
</dbReference>
<keyword evidence="4" id="KW-0812">Transmembrane</keyword>
<proteinExistence type="inferred from homology"/>
<keyword evidence="2" id="KW-0328">Glycosyltransferase</keyword>
<dbReference type="RefSeq" id="WP_146213350.1">
    <property type="nucleotide sequence ID" value="NZ_QGTJ01000017.1"/>
</dbReference>
<dbReference type="PANTHER" id="PTHR43179:SF12">
    <property type="entry name" value="GALACTOFURANOSYLTRANSFERASE GLFT2"/>
    <property type="match status" value="1"/>
</dbReference>
<keyword evidence="4" id="KW-1133">Transmembrane helix</keyword>
<sequence length="332" mass="37504">MSDISAYLDKTCAVILNWNAYLETIECIENVVGAYSGLSIIVIDNFSSDNSLHEIKEHLSLLAVNSGALFFCVDENDFGRAVNEINAVNSCCFILVKAHENYGFAGGNNRGLSVGMKIKKFDYFWMLNNDARINHNSLPELLKVFCGSNSVGFVGSVLCDYYHHDVIQCFGGGNIYKWIGKRKLYLKGEKVSYLSTVAAATPDYLMGASLLVKKRVLETVGLMDEFYFMYAEELDWQLRAKKNGWHISVAPGSIVYHKGAVSTKGRSYLYHYYLNRSSIIFTRRFYSYSVLVSVLMFLPLVNTFKLIKEPKNLAYAMKGIVDGLFFKYPSLF</sequence>
<dbReference type="OrthoDB" id="9771846at2"/>
<dbReference type="PANTHER" id="PTHR43179">
    <property type="entry name" value="RHAMNOSYLTRANSFERASE WBBL"/>
    <property type="match status" value="1"/>
</dbReference>
<keyword evidence="4" id="KW-0472">Membrane</keyword>
<accession>A0A317MPU7</accession>
<evidence type="ECO:0000313" key="5">
    <source>
        <dbReference type="EMBL" id="PWV58446.1"/>
    </source>
</evidence>
<dbReference type="Pfam" id="PF13641">
    <property type="entry name" value="Glyco_tranf_2_3"/>
    <property type="match status" value="1"/>
</dbReference>
<feature type="transmembrane region" description="Helical" evidence="4">
    <location>
        <begin position="285"/>
        <end position="307"/>
    </location>
</feature>
<dbReference type="Proteomes" id="UP000246569">
    <property type="component" value="Unassembled WGS sequence"/>
</dbReference>
<comment type="similarity">
    <text evidence="1">Belongs to the glycosyltransferase 2 family.</text>
</comment>
<organism evidence="5 6">
    <name type="scientific">Plasticicumulans acidivorans</name>
    <dbReference type="NCBI Taxonomy" id="886464"/>
    <lineage>
        <taxon>Bacteria</taxon>
        <taxon>Pseudomonadati</taxon>
        <taxon>Pseudomonadota</taxon>
        <taxon>Gammaproteobacteria</taxon>
        <taxon>Candidatus Competibacteraceae</taxon>
        <taxon>Plasticicumulans</taxon>
    </lineage>
</organism>
<keyword evidence="6" id="KW-1185">Reference proteome</keyword>
<dbReference type="Gene3D" id="3.90.550.10">
    <property type="entry name" value="Spore Coat Polysaccharide Biosynthesis Protein SpsA, Chain A"/>
    <property type="match status" value="1"/>
</dbReference>